<reference evidence="1 2" key="1">
    <citation type="submission" date="2019-03" db="EMBL/GenBank/DDBJ databases">
        <title>First draft genome of Liparis tanakae, snailfish: a comprehensive survey of snailfish specific genes.</title>
        <authorList>
            <person name="Kim W."/>
            <person name="Song I."/>
            <person name="Jeong J.-H."/>
            <person name="Kim D."/>
            <person name="Kim S."/>
            <person name="Ryu S."/>
            <person name="Song J.Y."/>
            <person name="Lee S.K."/>
        </authorList>
    </citation>
    <scope>NUCLEOTIDE SEQUENCE [LARGE SCALE GENOMIC DNA]</scope>
    <source>
        <tissue evidence="1">Muscle</tissue>
    </source>
</reference>
<evidence type="ECO:0000313" key="2">
    <source>
        <dbReference type="Proteomes" id="UP000314294"/>
    </source>
</evidence>
<dbReference type="AlphaFoldDB" id="A0A4Z2EEZ3"/>
<organism evidence="1 2">
    <name type="scientific">Liparis tanakae</name>
    <name type="common">Tanaka's snailfish</name>
    <dbReference type="NCBI Taxonomy" id="230148"/>
    <lineage>
        <taxon>Eukaryota</taxon>
        <taxon>Metazoa</taxon>
        <taxon>Chordata</taxon>
        <taxon>Craniata</taxon>
        <taxon>Vertebrata</taxon>
        <taxon>Euteleostomi</taxon>
        <taxon>Actinopterygii</taxon>
        <taxon>Neopterygii</taxon>
        <taxon>Teleostei</taxon>
        <taxon>Neoteleostei</taxon>
        <taxon>Acanthomorphata</taxon>
        <taxon>Eupercaria</taxon>
        <taxon>Perciformes</taxon>
        <taxon>Cottioidei</taxon>
        <taxon>Cottales</taxon>
        <taxon>Liparidae</taxon>
        <taxon>Liparis</taxon>
    </lineage>
</organism>
<name>A0A4Z2EEZ3_9TELE</name>
<evidence type="ECO:0000313" key="1">
    <source>
        <dbReference type="EMBL" id="TNN27064.1"/>
    </source>
</evidence>
<gene>
    <name evidence="1" type="ORF">EYF80_062792</name>
</gene>
<dbReference type="EMBL" id="SRLO01008953">
    <property type="protein sequence ID" value="TNN27064.1"/>
    <property type="molecule type" value="Genomic_DNA"/>
</dbReference>
<protein>
    <submittedName>
        <fullName evidence="1">Uncharacterized protein</fullName>
    </submittedName>
</protein>
<keyword evidence="2" id="KW-1185">Reference proteome</keyword>
<sequence length="103" mass="11125">MLSLPSAHQSWFLLFVGAVERPRTTLPLPSGSPLDPPWSVAVGGPVGGRGSVAGLSCSTLTPSEASAGRWLLRTPRTPRRSQRPPGGFCTRVVARWRRMNFNT</sequence>
<accession>A0A4Z2EEZ3</accession>
<comment type="caution">
    <text evidence="1">The sequence shown here is derived from an EMBL/GenBank/DDBJ whole genome shotgun (WGS) entry which is preliminary data.</text>
</comment>
<proteinExistence type="predicted"/>
<dbReference type="Proteomes" id="UP000314294">
    <property type="component" value="Unassembled WGS sequence"/>
</dbReference>